<name>A0A382XUQ8_9ZZZZ</name>
<proteinExistence type="predicted"/>
<dbReference type="PANTHER" id="PTHR10625:SF10">
    <property type="entry name" value="HISTONE DEACETYLASE HDAC1"/>
    <property type="match status" value="1"/>
</dbReference>
<dbReference type="PRINTS" id="PR01270">
    <property type="entry name" value="HDASUPER"/>
</dbReference>
<accession>A0A382XUQ8</accession>
<dbReference type="InterPro" id="IPR023801">
    <property type="entry name" value="His_deacetylse_dom"/>
</dbReference>
<sequence>MVTGLAWDERCMWHDTGLYFGPQEGSPWIEPIESPENAQGKRRIKNLLDASGLTAHLSMIEIEPASETDILMVHTPEYLAEVKRVSESGGGNLARRLGTTRIGLGGLDIALLAAGGALSAVGAVLDGIVENAYALVRPPGHHAEPDEAMGFCVFGNAALAGMYALTKHDIDRIAFVDWDVHHGNGTQAVFWEDPRALTISI</sequence>
<dbReference type="PANTHER" id="PTHR10625">
    <property type="entry name" value="HISTONE DEACETYLASE HDAC1-RELATED"/>
    <property type="match status" value="1"/>
</dbReference>
<dbReference type="AlphaFoldDB" id="A0A382XUQ8"/>
<dbReference type="GO" id="GO:0040029">
    <property type="term" value="P:epigenetic regulation of gene expression"/>
    <property type="evidence" value="ECO:0007669"/>
    <property type="project" value="TreeGrafter"/>
</dbReference>
<dbReference type="Pfam" id="PF00850">
    <property type="entry name" value="Hist_deacetyl"/>
    <property type="match status" value="1"/>
</dbReference>
<gene>
    <name evidence="2" type="ORF">METZ01_LOCUS427610</name>
</gene>
<feature type="domain" description="Histone deacetylase" evidence="1">
    <location>
        <begin position="35"/>
        <end position="201"/>
    </location>
</feature>
<dbReference type="SUPFAM" id="SSF52768">
    <property type="entry name" value="Arginase/deacetylase"/>
    <property type="match status" value="1"/>
</dbReference>
<reference evidence="2" key="1">
    <citation type="submission" date="2018-05" db="EMBL/GenBank/DDBJ databases">
        <authorList>
            <person name="Lanie J.A."/>
            <person name="Ng W.-L."/>
            <person name="Kazmierczak K.M."/>
            <person name="Andrzejewski T.M."/>
            <person name="Davidsen T.M."/>
            <person name="Wayne K.J."/>
            <person name="Tettelin H."/>
            <person name="Glass J.I."/>
            <person name="Rusch D."/>
            <person name="Podicherti R."/>
            <person name="Tsui H.-C.T."/>
            <person name="Winkler M.E."/>
        </authorList>
    </citation>
    <scope>NUCLEOTIDE SEQUENCE</scope>
</reference>
<dbReference type="InterPro" id="IPR000286">
    <property type="entry name" value="HDACs"/>
</dbReference>
<evidence type="ECO:0000259" key="1">
    <source>
        <dbReference type="Pfam" id="PF00850"/>
    </source>
</evidence>
<organism evidence="2">
    <name type="scientific">marine metagenome</name>
    <dbReference type="NCBI Taxonomy" id="408172"/>
    <lineage>
        <taxon>unclassified sequences</taxon>
        <taxon>metagenomes</taxon>
        <taxon>ecological metagenomes</taxon>
    </lineage>
</organism>
<dbReference type="InterPro" id="IPR037138">
    <property type="entry name" value="His_deacetylse_dom_sf"/>
</dbReference>
<dbReference type="GO" id="GO:0004407">
    <property type="term" value="F:histone deacetylase activity"/>
    <property type="evidence" value="ECO:0007669"/>
    <property type="project" value="TreeGrafter"/>
</dbReference>
<protein>
    <recommendedName>
        <fullName evidence="1">Histone deacetylase domain-containing protein</fullName>
    </recommendedName>
</protein>
<dbReference type="Gene3D" id="3.40.800.20">
    <property type="entry name" value="Histone deacetylase domain"/>
    <property type="match status" value="1"/>
</dbReference>
<dbReference type="InterPro" id="IPR023696">
    <property type="entry name" value="Ureohydrolase_dom_sf"/>
</dbReference>
<dbReference type="EMBL" id="UINC01170621">
    <property type="protein sequence ID" value="SVD74756.1"/>
    <property type="molecule type" value="Genomic_DNA"/>
</dbReference>
<feature type="non-terminal residue" evidence="2">
    <location>
        <position position="201"/>
    </location>
</feature>
<evidence type="ECO:0000313" key="2">
    <source>
        <dbReference type="EMBL" id="SVD74756.1"/>
    </source>
</evidence>